<gene>
    <name evidence="1" type="ORF">CDAR_241031</name>
</gene>
<protein>
    <recommendedName>
        <fullName evidence="3">Secreted protein</fullName>
    </recommendedName>
</protein>
<evidence type="ECO:0000313" key="2">
    <source>
        <dbReference type="Proteomes" id="UP001054837"/>
    </source>
</evidence>
<keyword evidence="2" id="KW-1185">Reference proteome</keyword>
<accession>A0AAV4TJA9</accession>
<dbReference type="Proteomes" id="UP001054837">
    <property type="component" value="Unassembled WGS sequence"/>
</dbReference>
<proteinExistence type="predicted"/>
<organism evidence="1 2">
    <name type="scientific">Caerostris darwini</name>
    <dbReference type="NCBI Taxonomy" id="1538125"/>
    <lineage>
        <taxon>Eukaryota</taxon>
        <taxon>Metazoa</taxon>
        <taxon>Ecdysozoa</taxon>
        <taxon>Arthropoda</taxon>
        <taxon>Chelicerata</taxon>
        <taxon>Arachnida</taxon>
        <taxon>Araneae</taxon>
        <taxon>Araneomorphae</taxon>
        <taxon>Entelegynae</taxon>
        <taxon>Araneoidea</taxon>
        <taxon>Araneidae</taxon>
        <taxon>Caerostris</taxon>
    </lineage>
</organism>
<dbReference type="EMBL" id="BPLQ01009579">
    <property type="protein sequence ID" value="GIY44877.1"/>
    <property type="molecule type" value="Genomic_DNA"/>
</dbReference>
<evidence type="ECO:0008006" key="3">
    <source>
        <dbReference type="Google" id="ProtNLM"/>
    </source>
</evidence>
<dbReference type="AlphaFoldDB" id="A0AAV4TJA9"/>
<reference evidence="1 2" key="1">
    <citation type="submission" date="2021-06" db="EMBL/GenBank/DDBJ databases">
        <title>Caerostris darwini draft genome.</title>
        <authorList>
            <person name="Kono N."/>
            <person name="Arakawa K."/>
        </authorList>
    </citation>
    <scope>NUCLEOTIDE SEQUENCE [LARGE SCALE GENOMIC DNA]</scope>
</reference>
<comment type="caution">
    <text evidence="1">The sequence shown here is derived from an EMBL/GenBank/DDBJ whole genome shotgun (WGS) entry which is preliminary data.</text>
</comment>
<name>A0AAV4TJA9_9ARAC</name>
<sequence length="117" mass="13178">MFLLAFGQSLMESVICIVGHLLTYQKPLSGVAISRIDYYVWAFRDKGQLCAWVACQRGRNNLLFIVSTPLLSVEPTINFNHCVSRIRLSDVKPSRACAQSPGTLGESPVKMWRRFIS</sequence>
<evidence type="ECO:0000313" key="1">
    <source>
        <dbReference type="EMBL" id="GIY44877.1"/>
    </source>
</evidence>